<dbReference type="PANTHER" id="PTHR30304">
    <property type="entry name" value="D-TAGATOSE-1,6-BISPHOSPHATE ALDOLASE"/>
    <property type="match status" value="1"/>
</dbReference>
<dbReference type="SUPFAM" id="SSF51569">
    <property type="entry name" value="Aldolase"/>
    <property type="match status" value="1"/>
</dbReference>
<dbReference type="Gene3D" id="3.20.20.70">
    <property type="entry name" value="Aldolase class I"/>
    <property type="match status" value="1"/>
</dbReference>
<dbReference type="OrthoDB" id="9803995at2"/>
<feature type="binding site" evidence="2">
    <location>
        <begin position="248"/>
        <end position="251"/>
    </location>
    <ligand>
        <name>dihydroxyacetone phosphate</name>
        <dbReference type="ChEBI" id="CHEBI:57642"/>
    </ligand>
</feature>
<organism evidence="4 5">
    <name type="scientific">Faecalicatena contorta</name>
    <dbReference type="NCBI Taxonomy" id="39482"/>
    <lineage>
        <taxon>Bacteria</taxon>
        <taxon>Bacillati</taxon>
        <taxon>Bacillota</taxon>
        <taxon>Clostridia</taxon>
        <taxon>Lachnospirales</taxon>
        <taxon>Lachnospiraceae</taxon>
        <taxon>Faecalicatena</taxon>
    </lineage>
</organism>
<sequence length="311" mass="33736">MPLLTMKQIMADSVKRATTDVKPEERYAVGAFNFSTLEEMIGIVEGAKEKNSPVILMASLGAVKYYNNSLELIADTARGLAMAYPEVPICLHLDHATDLEQIKHAVVAGFTNVMIDASQESFEVNIAKSKEIADFAHNHSVYGVDGCSVEAELGMLAGHEDEVHVEESGKAYTDPSLVREFVEKTGIDALAVSIGTAHGYYKADPEIRFDLLEKIRKQTDVAIVLHGGTGVPEEDFKKCVAMGMSKINVGTGLKKVFSEGVKSAVKPEENDPRKVVGPGRHAISAEIAKNCDLFNCTGKAPYVLKSIYSEI</sequence>
<dbReference type="GO" id="GO:0016832">
    <property type="term" value="F:aldehyde-lyase activity"/>
    <property type="evidence" value="ECO:0007669"/>
    <property type="project" value="InterPro"/>
</dbReference>
<feature type="binding site" evidence="3">
    <location>
        <position position="116"/>
    </location>
    <ligand>
        <name>Zn(2+)</name>
        <dbReference type="ChEBI" id="CHEBI:29105"/>
        <label>2</label>
    </ligand>
</feature>
<gene>
    <name evidence="4" type="ORF">SAMN05216529_10254</name>
</gene>
<feature type="binding site" evidence="2">
    <location>
        <position position="199"/>
    </location>
    <ligand>
        <name>dihydroxyacetone phosphate</name>
        <dbReference type="ChEBI" id="CHEBI:57642"/>
    </ligand>
</feature>
<feature type="binding site" evidence="3">
    <location>
        <position position="198"/>
    </location>
    <ligand>
        <name>Zn(2+)</name>
        <dbReference type="ChEBI" id="CHEBI:29105"/>
        <label>1</label>
        <note>catalytic</note>
    </ligand>
</feature>
<protein>
    <submittedName>
        <fullName evidence="4">Fructose-bisphosphate aldolase, class II/tagatose 1,6-diphosphate aldolase GatY/KbaY</fullName>
    </submittedName>
</protein>
<dbReference type="Pfam" id="PF01116">
    <property type="entry name" value="F_bP_aldolase"/>
    <property type="match status" value="1"/>
</dbReference>
<keyword evidence="3" id="KW-0479">Metal-binding</keyword>
<dbReference type="PIRSF" id="PIRSF001359">
    <property type="entry name" value="F_bP_aldolase_II"/>
    <property type="match status" value="1"/>
</dbReference>
<keyword evidence="5" id="KW-1185">Reference proteome</keyword>
<dbReference type="GO" id="GO:0005975">
    <property type="term" value="P:carbohydrate metabolic process"/>
    <property type="evidence" value="ECO:0007669"/>
    <property type="project" value="InterPro"/>
</dbReference>
<dbReference type="PROSITE" id="PS00602">
    <property type="entry name" value="ALDOLASE_CLASS_II_1"/>
    <property type="match status" value="1"/>
</dbReference>
<accession>A0A316A104</accession>
<dbReference type="AlphaFoldDB" id="A0A316A104"/>
<evidence type="ECO:0000256" key="3">
    <source>
        <dbReference type="PIRSR" id="PIRSR001359-3"/>
    </source>
</evidence>
<dbReference type="GO" id="GO:0008270">
    <property type="term" value="F:zinc ion binding"/>
    <property type="evidence" value="ECO:0007669"/>
    <property type="project" value="InterPro"/>
</dbReference>
<name>A0A316A104_9FIRM</name>
<feature type="active site" description="Proton donor" evidence="1">
    <location>
        <position position="94"/>
    </location>
</feature>
<dbReference type="NCBIfam" id="TIGR00167">
    <property type="entry name" value="cbbA"/>
    <property type="match status" value="1"/>
</dbReference>
<dbReference type="Proteomes" id="UP000254051">
    <property type="component" value="Unassembled WGS sequence"/>
</dbReference>
<evidence type="ECO:0000313" key="5">
    <source>
        <dbReference type="Proteomes" id="UP000254051"/>
    </source>
</evidence>
<dbReference type="PANTHER" id="PTHR30304:SF0">
    <property type="entry name" value="D-TAGATOSE-1,6-BISPHOSPHATE ALDOLASE SUBUNIT GATY-RELATED"/>
    <property type="match status" value="1"/>
</dbReference>
<dbReference type="CDD" id="cd00947">
    <property type="entry name" value="TBP_aldolase_IIB"/>
    <property type="match status" value="1"/>
</dbReference>
<dbReference type="RefSeq" id="WP_109708872.1">
    <property type="nucleotide sequence ID" value="NZ_QGDS01000002.1"/>
</dbReference>
<dbReference type="EMBL" id="UHJJ01000002">
    <property type="protein sequence ID" value="SUQ12839.1"/>
    <property type="molecule type" value="Genomic_DNA"/>
</dbReference>
<evidence type="ECO:0000256" key="2">
    <source>
        <dbReference type="PIRSR" id="PIRSR001359-2"/>
    </source>
</evidence>
<dbReference type="InterPro" id="IPR013785">
    <property type="entry name" value="Aldolase_TIM"/>
</dbReference>
<keyword evidence="3" id="KW-0862">Zinc</keyword>
<feature type="binding site" evidence="3">
    <location>
        <position position="95"/>
    </location>
    <ligand>
        <name>Zn(2+)</name>
        <dbReference type="ChEBI" id="CHEBI:29105"/>
        <label>1</label>
        <note>catalytic</note>
    </ligand>
</feature>
<evidence type="ECO:0000256" key="1">
    <source>
        <dbReference type="PIRSR" id="PIRSR001359-1"/>
    </source>
</evidence>
<feature type="binding site" evidence="3">
    <location>
        <position position="226"/>
    </location>
    <ligand>
        <name>Zn(2+)</name>
        <dbReference type="ChEBI" id="CHEBI:29105"/>
        <label>1</label>
        <note>catalytic</note>
    </ligand>
</feature>
<feature type="binding site" evidence="3">
    <location>
        <position position="152"/>
    </location>
    <ligand>
        <name>Zn(2+)</name>
        <dbReference type="ChEBI" id="CHEBI:29105"/>
        <label>2</label>
    </ligand>
</feature>
<comment type="cofactor">
    <cofactor evidence="3">
        <name>Zn(2+)</name>
        <dbReference type="ChEBI" id="CHEBI:29105"/>
    </cofactor>
    <text evidence="3">Binds 2 Zn(2+) ions per subunit. One is catalytic and the other provides a structural contribution.</text>
</comment>
<dbReference type="InterPro" id="IPR050246">
    <property type="entry name" value="Class_II_FBP_aldolase"/>
</dbReference>
<reference evidence="5" key="1">
    <citation type="submission" date="2017-07" db="EMBL/GenBank/DDBJ databases">
        <authorList>
            <person name="Varghese N."/>
            <person name="Submissions S."/>
        </authorList>
    </citation>
    <scope>NUCLEOTIDE SEQUENCE [LARGE SCALE GENOMIC DNA]</scope>
    <source>
        <strain evidence="5">NLAE-zl-C134</strain>
    </source>
</reference>
<feature type="binding site" evidence="2">
    <location>
        <begin position="227"/>
        <end position="229"/>
    </location>
    <ligand>
        <name>dihydroxyacetone phosphate</name>
        <dbReference type="ChEBI" id="CHEBI:57642"/>
    </ligand>
</feature>
<evidence type="ECO:0000313" key="4">
    <source>
        <dbReference type="EMBL" id="SUQ12839.1"/>
    </source>
</evidence>
<dbReference type="InterPro" id="IPR000771">
    <property type="entry name" value="FBA_II"/>
</dbReference>
<proteinExistence type="predicted"/>